<protein>
    <submittedName>
        <fullName evidence="1">Uncharacterized protein</fullName>
    </submittedName>
</protein>
<sequence>MMLLLAMLFMLIAVIAMFVELNRWGPDYYKTNTARPTVMLTTNSPFIG</sequence>
<evidence type="ECO:0000313" key="2">
    <source>
        <dbReference type="Proteomes" id="UP000010959"/>
    </source>
</evidence>
<dbReference type="PATRIC" id="fig|993516.3.peg.849"/>
<evidence type="ECO:0000313" key="1">
    <source>
        <dbReference type="EMBL" id="ELP35319.1"/>
    </source>
</evidence>
<proteinExistence type="predicted"/>
<dbReference type="Proteomes" id="UP000010959">
    <property type="component" value="Unassembled WGS sequence"/>
</dbReference>
<name>L7CLZ4_RHOBT</name>
<dbReference type="AlphaFoldDB" id="L7CLZ4"/>
<gene>
    <name evidence="1" type="ORF">RBSWK_00794</name>
</gene>
<comment type="caution">
    <text evidence="1">The sequence shown here is derived from an EMBL/GenBank/DDBJ whole genome shotgun (WGS) entry which is preliminary data.</text>
</comment>
<accession>L7CLZ4</accession>
<organism evidence="1 2">
    <name type="scientific">Rhodopirellula baltica SWK14</name>
    <dbReference type="NCBI Taxonomy" id="993516"/>
    <lineage>
        <taxon>Bacteria</taxon>
        <taxon>Pseudomonadati</taxon>
        <taxon>Planctomycetota</taxon>
        <taxon>Planctomycetia</taxon>
        <taxon>Pirellulales</taxon>
        <taxon>Pirellulaceae</taxon>
        <taxon>Rhodopirellula</taxon>
    </lineage>
</organism>
<reference evidence="1 2" key="1">
    <citation type="journal article" date="2013" name="Mar. Genomics">
        <title>Expression of sulfatases in Rhodopirellula baltica and the diversity of sulfatases in the genus Rhodopirellula.</title>
        <authorList>
            <person name="Wegner C.E."/>
            <person name="Richter-Heitmann T."/>
            <person name="Klindworth A."/>
            <person name="Klockow C."/>
            <person name="Richter M."/>
            <person name="Achstetter T."/>
            <person name="Glockner F.O."/>
            <person name="Harder J."/>
        </authorList>
    </citation>
    <scope>NUCLEOTIDE SEQUENCE [LARGE SCALE GENOMIC DNA]</scope>
    <source>
        <strain evidence="1 2">SWK14</strain>
    </source>
</reference>
<dbReference type="EMBL" id="AMWG01000017">
    <property type="protein sequence ID" value="ELP35319.1"/>
    <property type="molecule type" value="Genomic_DNA"/>
</dbReference>